<dbReference type="PANTHER" id="PTHR37984">
    <property type="entry name" value="PROTEIN CBG26694"/>
    <property type="match status" value="1"/>
</dbReference>
<dbReference type="InterPro" id="IPR001584">
    <property type="entry name" value="Integrase_cat-core"/>
</dbReference>
<protein>
    <recommendedName>
        <fullName evidence="1">Integrase catalytic domain-containing protein</fullName>
    </recommendedName>
</protein>
<dbReference type="Gene3D" id="3.30.420.10">
    <property type="entry name" value="Ribonuclease H-like superfamily/Ribonuclease H"/>
    <property type="match status" value="1"/>
</dbReference>
<comment type="caution">
    <text evidence="2">The sequence shown here is derived from an EMBL/GenBank/DDBJ whole genome shotgun (WGS) entry which is preliminary data.</text>
</comment>
<dbReference type="SUPFAM" id="SSF53098">
    <property type="entry name" value="Ribonuclease H-like"/>
    <property type="match status" value="1"/>
</dbReference>
<feature type="domain" description="Integrase catalytic" evidence="1">
    <location>
        <begin position="1"/>
        <end position="133"/>
    </location>
</feature>
<dbReference type="OrthoDB" id="95964at2759"/>
<dbReference type="GO" id="GO:0015074">
    <property type="term" value="P:DNA integration"/>
    <property type="evidence" value="ECO:0007669"/>
    <property type="project" value="InterPro"/>
</dbReference>
<proteinExistence type="predicted"/>
<keyword evidence="3" id="KW-1185">Reference proteome</keyword>
<gene>
    <name evidence="2" type="ORF">OXX778_LOCUS19360</name>
</gene>
<dbReference type="AlphaFoldDB" id="A0A814LB12"/>
<evidence type="ECO:0000313" key="2">
    <source>
        <dbReference type="EMBL" id="CAF1062698.1"/>
    </source>
</evidence>
<evidence type="ECO:0000313" key="3">
    <source>
        <dbReference type="Proteomes" id="UP000663879"/>
    </source>
</evidence>
<dbReference type="InterPro" id="IPR050951">
    <property type="entry name" value="Retrovirus_Pol_polyprotein"/>
</dbReference>
<dbReference type="PROSITE" id="PS50994">
    <property type="entry name" value="INTEGRASE"/>
    <property type="match status" value="1"/>
</dbReference>
<accession>A0A814LB12</accession>
<dbReference type="GO" id="GO:0003676">
    <property type="term" value="F:nucleic acid binding"/>
    <property type="evidence" value="ECO:0007669"/>
    <property type="project" value="InterPro"/>
</dbReference>
<reference evidence="2" key="1">
    <citation type="submission" date="2021-02" db="EMBL/GenBank/DDBJ databases">
        <authorList>
            <person name="Nowell W R."/>
        </authorList>
    </citation>
    <scope>NUCLEOTIDE SEQUENCE</scope>
    <source>
        <strain evidence="2">Ploen Becks lab</strain>
    </source>
</reference>
<evidence type="ECO:0000259" key="1">
    <source>
        <dbReference type="PROSITE" id="PS50994"/>
    </source>
</evidence>
<dbReference type="InterPro" id="IPR012337">
    <property type="entry name" value="RNaseH-like_sf"/>
</dbReference>
<dbReference type="Proteomes" id="UP000663879">
    <property type="component" value="Unassembled WGS sequence"/>
</dbReference>
<dbReference type="InterPro" id="IPR036397">
    <property type="entry name" value="RNaseH_sf"/>
</dbReference>
<sequence length="133" mass="15317">MIVKYHPAIAIKVGNLFDRIQIDLVLGLMETPDAKEKARLLLEFFSIFGTAKEILSDQGREFVNEITAQLKNNMGFEHTIISAYNPRTNGLTERLNQTLVESLRKHCESDKENWPKHLVYVLMAYRSRVHSVT</sequence>
<name>A0A814LB12_9BILA</name>
<dbReference type="PANTHER" id="PTHR37984:SF5">
    <property type="entry name" value="PROTEIN NYNRIN-LIKE"/>
    <property type="match status" value="1"/>
</dbReference>
<dbReference type="EMBL" id="CAJNOC010005810">
    <property type="protein sequence ID" value="CAF1062698.1"/>
    <property type="molecule type" value="Genomic_DNA"/>
</dbReference>
<organism evidence="2 3">
    <name type="scientific">Brachionus calyciflorus</name>
    <dbReference type="NCBI Taxonomy" id="104777"/>
    <lineage>
        <taxon>Eukaryota</taxon>
        <taxon>Metazoa</taxon>
        <taxon>Spiralia</taxon>
        <taxon>Gnathifera</taxon>
        <taxon>Rotifera</taxon>
        <taxon>Eurotatoria</taxon>
        <taxon>Monogononta</taxon>
        <taxon>Pseudotrocha</taxon>
        <taxon>Ploima</taxon>
        <taxon>Brachionidae</taxon>
        <taxon>Brachionus</taxon>
    </lineage>
</organism>